<evidence type="ECO:0000313" key="2">
    <source>
        <dbReference type="EMBL" id="TWI80918.1"/>
    </source>
</evidence>
<keyword evidence="3" id="KW-1185">Reference proteome</keyword>
<dbReference type="InterPro" id="IPR029063">
    <property type="entry name" value="SAM-dependent_MTases_sf"/>
</dbReference>
<dbReference type="InterPro" id="IPR041698">
    <property type="entry name" value="Methyltransf_25"/>
</dbReference>
<sequence>MRYLLYFFYITWYWGWDVAVFIIRHEIKGEKQYGIRTIGLDTLPDHLPSAERRHFSIYEPVNYYTATWLFDQLQAKDMETTLLDAGCGRGRVLAVGAAYGFRSIAGVDFSERLCATARQVCEGVAQQYPGTSFTITCADARYYEIPDSVGVIFLFNPFDDTVMEAFIDRVFESLVRRERPLKILYANPQFKHLWLEAGFRETASFVKKQILKGAVLEYRGPASA</sequence>
<dbReference type="Gene3D" id="3.40.50.150">
    <property type="entry name" value="Vaccinia Virus protein VP39"/>
    <property type="match status" value="1"/>
</dbReference>
<dbReference type="SUPFAM" id="SSF53335">
    <property type="entry name" value="S-adenosyl-L-methionine-dependent methyltransferases"/>
    <property type="match status" value="1"/>
</dbReference>
<protein>
    <submittedName>
        <fullName evidence="2">Methyltransferase family protein</fullName>
    </submittedName>
</protein>
<organism evidence="2 3">
    <name type="scientific">Chitinophaga japonensis</name>
    <name type="common">Flexibacter japonensis</name>
    <dbReference type="NCBI Taxonomy" id="104662"/>
    <lineage>
        <taxon>Bacteria</taxon>
        <taxon>Pseudomonadati</taxon>
        <taxon>Bacteroidota</taxon>
        <taxon>Chitinophagia</taxon>
        <taxon>Chitinophagales</taxon>
        <taxon>Chitinophagaceae</taxon>
        <taxon>Chitinophaga</taxon>
    </lineage>
</organism>
<evidence type="ECO:0000259" key="1">
    <source>
        <dbReference type="Pfam" id="PF13649"/>
    </source>
</evidence>
<feature type="domain" description="Methyltransferase" evidence="1">
    <location>
        <begin position="83"/>
        <end position="174"/>
    </location>
</feature>
<dbReference type="GO" id="GO:0032259">
    <property type="term" value="P:methylation"/>
    <property type="evidence" value="ECO:0007669"/>
    <property type="project" value="UniProtKB-KW"/>
</dbReference>
<dbReference type="AlphaFoldDB" id="A0A562SIA6"/>
<dbReference type="RefSeq" id="WP_145719473.1">
    <property type="nucleotide sequence ID" value="NZ_BAAAFY010000003.1"/>
</dbReference>
<dbReference type="Proteomes" id="UP000316778">
    <property type="component" value="Unassembled WGS sequence"/>
</dbReference>
<name>A0A562SIA6_CHIJA</name>
<dbReference type="CDD" id="cd02440">
    <property type="entry name" value="AdoMet_MTases"/>
    <property type="match status" value="1"/>
</dbReference>
<dbReference type="Pfam" id="PF13649">
    <property type="entry name" value="Methyltransf_25"/>
    <property type="match status" value="1"/>
</dbReference>
<keyword evidence="2" id="KW-0808">Transferase</keyword>
<evidence type="ECO:0000313" key="3">
    <source>
        <dbReference type="Proteomes" id="UP000316778"/>
    </source>
</evidence>
<gene>
    <name evidence="2" type="ORF">LX66_5523</name>
</gene>
<comment type="caution">
    <text evidence="2">The sequence shown here is derived from an EMBL/GenBank/DDBJ whole genome shotgun (WGS) entry which is preliminary data.</text>
</comment>
<reference evidence="2 3" key="1">
    <citation type="journal article" date="2013" name="Stand. Genomic Sci.">
        <title>Genomic Encyclopedia of Type Strains, Phase I: The one thousand microbial genomes (KMG-I) project.</title>
        <authorList>
            <person name="Kyrpides N.C."/>
            <person name="Woyke T."/>
            <person name="Eisen J.A."/>
            <person name="Garrity G."/>
            <person name="Lilburn T.G."/>
            <person name="Beck B.J."/>
            <person name="Whitman W.B."/>
            <person name="Hugenholtz P."/>
            <person name="Klenk H.P."/>
        </authorList>
    </citation>
    <scope>NUCLEOTIDE SEQUENCE [LARGE SCALE GENOMIC DNA]</scope>
    <source>
        <strain evidence="2 3">DSM 13484</strain>
    </source>
</reference>
<keyword evidence="2" id="KW-0489">Methyltransferase</keyword>
<dbReference type="GO" id="GO:0008168">
    <property type="term" value="F:methyltransferase activity"/>
    <property type="evidence" value="ECO:0007669"/>
    <property type="project" value="UniProtKB-KW"/>
</dbReference>
<dbReference type="EMBL" id="VLLG01000008">
    <property type="protein sequence ID" value="TWI80918.1"/>
    <property type="molecule type" value="Genomic_DNA"/>
</dbReference>
<accession>A0A562SIA6</accession>
<dbReference type="OrthoDB" id="9780095at2"/>
<proteinExistence type="predicted"/>